<keyword evidence="2" id="KW-0132">Cell division</keyword>
<feature type="compositionally biased region" description="Low complexity" evidence="5">
    <location>
        <begin position="13"/>
        <end position="39"/>
    </location>
</feature>
<accession>A0A0A0BF86</accession>
<dbReference type="EMBL" id="AXNT01000001">
    <property type="protein sequence ID" value="KGM03976.1"/>
    <property type="molecule type" value="Genomic_DNA"/>
</dbReference>
<dbReference type="Gene3D" id="1.10.10.10">
    <property type="entry name" value="Winged helix-like DNA-binding domain superfamily/Winged helix DNA-binding domain"/>
    <property type="match status" value="2"/>
</dbReference>
<keyword evidence="1" id="KW-0963">Cytoplasm</keyword>
<organism evidence="6 7">
    <name type="scientific">Cellulomonas cellasea DSM 20118</name>
    <dbReference type="NCBI Taxonomy" id="1408250"/>
    <lineage>
        <taxon>Bacteria</taxon>
        <taxon>Bacillati</taxon>
        <taxon>Actinomycetota</taxon>
        <taxon>Actinomycetes</taxon>
        <taxon>Micrococcales</taxon>
        <taxon>Cellulomonadaceae</taxon>
        <taxon>Cellulomonas</taxon>
    </lineage>
</organism>
<dbReference type="Pfam" id="PF04079">
    <property type="entry name" value="SMC_ScpB"/>
    <property type="match status" value="1"/>
</dbReference>
<sequence length="270" mass="27915">MSQVPPPDAVPSPEAVAPDATPAADPTAPVEATVPVEATASREPFAPVEPTVTAGSSAPADLTATATDVAADELAFDVDDLPGGALAALEAVLMVADEPIPAVRLASVLALPTARVQELLDELAAEYRGDHGGRPRGFELRLAGAGWRIYSASPYADVVGRFVLEGQTARLTQAALETLAVIAYRQPVTRGQVSGVRGVNVDGVVRTLTARGLVAEAGTEPTTGAVLYQTTGYFLERMGLASLDELPPLAPYLPDIDTLEGVDRANGEAR</sequence>
<feature type="region of interest" description="Disordered" evidence="5">
    <location>
        <begin position="1"/>
        <end position="59"/>
    </location>
</feature>
<dbReference type="STRING" id="1408250.Q760_00350"/>
<evidence type="ECO:0000256" key="4">
    <source>
        <dbReference type="ARBA" id="ARBA00023306"/>
    </source>
</evidence>
<dbReference type="AlphaFoldDB" id="A0A0A0BF86"/>
<keyword evidence="7" id="KW-1185">Reference proteome</keyword>
<keyword evidence="3" id="KW-0159">Chromosome partition</keyword>
<feature type="compositionally biased region" description="Pro residues" evidence="5">
    <location>
        <begin position="1"/>
        <end position="10"/>
    </location>
</feature>
<protein>
    <submittedName>
        <fullName evidence="6">Transcriptional regulator</fullName>
    </submittedName>
</protein>
<evidence type="ECO:0000256" key="3">
    <source>
        <dbReference type="ARBA" id="ARBA00022829"/>
    </source>
</evidence>
<dbReference type="SUPFAM" id="SSF46785">
    <property type="entry name" value="Winged helix' DNA-binding domain"/>
    <property type="match status" value="2"/>
</dbReference>
<dbReference type="PANTHER" id="PTHR34298">
    <property type="entry name" value="SEGREGATION AND CONDENSATION PROTEIN B"/>
    <property type="match status" value="1"/>
</dbReference>
<gene>
    <name evidence="6" type="ORF">Q760_00350</name>
</gene>
<dbReference type="InterPro" id="IPR005234">
    <property type="entry name" value="ScpB_csome_segregation"/>
</dbReference>
<dbReference type="InterPro" id="IPR036388">
    <property type="entry name" value="WH-like_DNA-bd_sf"/>
</dbReference>
<dbReference type="Proteomes" id="UP000029833">
    <property type="component" value="Unassembled WGS sequence"/>
</dbReference>
<reference evidence="6 7" key="1">
    <citation type="submission" date="2013-10" db="EMBL/GenBank/DDBJ databases">
        <authorList>
            <person name="Wang G."/>
            <person name="Zhuang W."/>
        </authorList>
    </citation>
    <scope>NUCLEOTIDE SEQUENCE [LARGE SCALE GENOMIC DNA]</scope>
    <source>
        <strain evidence="6 7">DSM 20118</strain>
    </source>
</reference>
<dbReference type="GO" id="GO:0051301">
    <property type="term" value="P:cell division"/>
    <property type="evidence" value="ECO:0007669"/>
    <property type="project" value="UniProtKB-KW"/>
</dbReference>
<proteinExistence type="predicted"/>
<dbReference type="RefSeq" id="WP_084142388.1">
    <property type="nucleotide sequence ID" value="NZ_AXNT01000001.1"/>
</dbReference>
<name>A0A0A0BF86_9CELL</name>
<evidence type="ECO:0000256" key="2">
    <source>
        <dbReference type="ARBA" id="ARBA00022618"/>
    </source>
</evidence>
<evidence type="ECO:0000256" key="5">
    <source>
        <dbReference type="SAM" id="MobiDB-lite"/>
    </source>
</evidence>
<comment type="caution">
    <text evidence="6">The sequence shown here is derived from an EMBL/GenBank/DDBJ whole genome shotgun (WGS) entry which is preliminary data.</text>
</comment>
<keyword evidence="4" id="KW-0131">Cell cycle</keyword>
<dbReference type="InterPro" id="IPR036390">
    <property type="entry name" value="WH_DNA-bd_sf"/>
</dbReference>
<evidence type="ECO:0000313" key="7">
    <source>
        <dbReference type="Proteomes" id="UP000029833"/>
    </source>
</evidence>
<dbReference type="NCBIfam" id="TIGR00281">
    <property type="entry name" value="SMC-Scp complex subunit ScpB"/>
    <property type="match status" value="1"/>
</dbReference>
<dbReference type="GO" id="GO:0051304">
    <property type="term" value="P:chromosome separation"/>
    <property type="evidence" value="ECO:0007669"/>
    <property type="project" value="InterPro"/>
</dbReference>
<evidence type="ECO:0000313" key="6">
    <source>
        <dbReference type="EMBL" id="KGM03976.1"/>
    </source>
</evidence>
<dbReference type="PANTHER" id="PTHR34298:SF2">
    <property type="entry name" value="SEGREGATION AND CONDENSATION PROTEIN B"/>
    <property type="match status" value="1"/>
</dbReference>
<evidence type="ECO:0000256" key="1">
    <source>
        <dbReference type="ARBA" id="ARBA00022490"/>
    </source>
</evidence>